<dbReference type="Pfam" id="PF05406">
    <property type="entry name" value="WGR"/>
    <property type="match status" value="1"/>
</dbReference>
<evidence type="ECO:0000313" key="9">
    <source>
        <dbReference type="EMBL" id="KGB41994.1"/>
    </source>
</evidence>
<dbReference type="EC" id="2.4.2.-" evidence="5"/>
<gene>
    <name evidence="9" type="ORF">MS3_10565</name>
</gene>
<dbReference type="PANTHER" id="PTHR10459">
    <property type="entry name" value="DNA LIGASE"/>
    <property type="match status" value="1"/>
</dbReference>
<reference evidence="9" key="1">
    <citation type="journal article" date="2012" name="Nat. Genet.">
        <title>Whole-genome sequence of Schistosoma haematobium.</title>
        <authorList>
            <person name="Young N.D."/>
            <person name="Jex A.R."/>
            <person name="Li B."/>
            <person name="Liu S."/>
            <person name="Yang L."/>
            <person name="Xiong Z."/>
            <person name="Li Y."/>
            <person name="Cantacessi C."/>
            <person name="Hall R.S."/>
            <person name="Xu X."/>
            <person name="Chen F."/>
            <person name="Wu X."/>
            <person name="Zerlotini A."/>
            <person name="Oliveira G."/>
            <person name="Hofmann A."/>
            <person name="Zhang G."/>
            <person name="Fang X."/>
            <person name="Kang Y."/>
            <person name="Campbell B.E."/>
            <person name="Loukas A."/>
            <person name="Ranganathan S."/>
            <person name="Rollinson D."/>
            <person name="Rinaldi G."/>
            <person name="Brindley P.J."/>
            <person name="Yang H."/>
            <person name="Wang J."/>
            <person name="Wang J."/>
            <person name="Gasser R.B."/>
        </authorList>
    </citation>
    <scope>NUCLEOTIDE SEQUENCE [LARGE SCALE GENOMIC DNA]</scope>
</reference>
<dbReference type="GO" id="GO:0005730">
    <property type="term" value="C:nucleolus"/>
    <property type="evidence" value="ECO:0007669"/>
    <property type="project" value="TreeGrafter"/>
</dbReference>
<dbReference type="CDD" id="cd08001">
    <property type="entry name" value="WGR_PARP1_like"/>
    <property type="match status" value="1"/>
</dbReference>
<accession>A0A095A8B7</accession>
<keyword evidence="1 5" id="KW-0328">Glycosyltransferase</keyword>
<dbReference type="GO" id="GO:0070212">
    <property type="term" value="P:protein poly-ADP-ribosylation"/>
    <property type="evidence" value="ECO:0007669"/>
    <property type="project" value="TreeGrafter"/>
</dbReference>
<dbReference type="EMBL" id="KL252305">
    <property type="protein sequence ID" value="KGB41994.1"/>
    <property type="molecule type" value="Genomic_DNA"/>
</dbReference>
<dbReference type="GO" id="GO:0003950">
    <property type="term" value="F:NAD+ poly-ADP-ribosyltransferase activity"/>
    <property type="evidence" value="ECO:0007669"/>
    <property type="project" value="UniProtKB-UniRule"/>
</dbReference>
<dbReference type="InterPro" id="IPR036930">
    <property type="entry name" value="WGR_dom_sf"/>
</dbReference>
<evidence type="ECO:0000259" key="8">
    <source>
        <dbReference type="PROSITE" id="PS51977"/>
    </source>
</evidence>
<name>A0A095A8B7_SCHHA</name>
<dbReference type="SUPFAM" id="SSF142921">
    <property type="entry name" value="WGR domain-like"/>
    <property type="match status" value="1"/>
</dbReference>
<dbReference type="PROSITE" id="PS51977">
    <property type="entry name" value="WGR"/>
    <property type="match status" value="1"/>
</dbReference>
<dbReference type="Gene3D" id="3.90.228.10">
    <property type="match status" value="1"/>
</dbReference>
<evidence type="ECO:0000256" key="4">
    <source>
        <dbReference type="ARBA" id="ARBA00033987"/>
    </source>
</evidence>
<evidence type="ECO:0000256" key="6">
    <source>
        <dbReference type="SAM" id="MobiDB-lite"/>
    </source>
</evidence>
<evidence type="ECO:0000259" key="7">
    <source>
        <dbReference type="PROSITE" id="PS51059"/>
    </source>
</evidence>
<keyword evidence="3 5" id="KW-0520">NAD</keyword>
<comment type="catalytic activity">
    <reaction evidence="4">
        <text>NAD(+) + (ADP-D-ribosyl)n-acceptor = nicotinamide + (ADP-D-ribosyl)n+1-acceptor + H(+).</text>
        <dbReference type="EC" id="2.4.2.30"/>
    </reaction>
</comment>
<dbReference type="STRING" id="6185.A0A095A8B7"/>
<feature type="domain" description="WGR" evidence="8">
    <location>
        <begin position="186"/>
        <end position="284"/>
    </location>
</feature>
<dbReference type="InterPro" id="IPR012317">
    <property type="entry name" value="Poly(ADP-ribose)pol_cat_dom"/>
</dbReference>
<feature type="region of interest" description="Disordered" evidence="6">
    <location>
        <begin position="1"/>
        <end position="26"/>
    </location>
</feature>
<dbReference type="SUPFAM" id="SSF56399">
    <property type="entry name" value="ADP-ribosylation"/>
    <property type="match status" value="1"/>
</dbReference>
<sequence>MLRENRKRPGQQTEQDSKLKKPKLNGDVEQVSEVRICNIMVKSSKPLYNWFHLFRLDSPKILLFCIHLLVQSTLLPLFFNLTRKNYKYVKRTRLFPPDSVSDVTGPLTGLFFYITNGPFDSGKTKEQLIRELANLGGAIMSKARALKVEKEVKNLLLNDDNGEQEMMRMIMKNGAVVDPQSELVNKATVLKDEKGEFMTAVLGMVDLIKGSNSFYKLQALQSDKSSRCWVFRAWGRIGTSIGGTKIESFPNATSARSTFKEIYFEKTGNEWEDRKNFRKMPHKFYELELDYNSPLDSNCEDYKLILDYVRETHGATHTQYTLEVLNIFEVHRDGEDIRFAKCKIAQHNKQLLWHGSRQTNWMGILSQGLRIAPPDAPVTGYMFGKGIYFADIVSKSANYCFTTQSQPEGLLLLCEVILGDMNECLQADASDLPPNYHSRKGE</sequence>
<evidence type="ECO:0000256" key="2">
    <source>
        <dbReference type="ARBA" id="ARBA00022679"/>
    </source>
</evidence>
<dbReference type="GO" id="GO:0006302">
    <property type="term" value="P:double-strand break repair"/>
    <property type="evidence" value="ECO:0007669"/>
    <property type="project" value="TreeGrafter"/>
</dbReference>
<evidence type="ECO:0000256" key="3">
    <source>
        <dbReference type="ARBA" id="ARBA00023027"/>
    </source>
</evidence>
<dbReference type="SMART" id="SM00773">
    <property type="entry name" value="WGR"/>
    <property type="match status" value="1"/>
</dbReference>
<dbReference type="PANTHER" id="PTHR10459:SF60">
    <property type="entry name" value="POLY [ADP-RIBOSE] POLYMERASE 2"/>
    <property type="match status" value="1"/>
</dbReference>
<dbReference type="PROSITE" id="PS51059">
    <property type="entry name" value="PARP_CATALYTIC"/>
    <property type="match status" value="1"/>
</dbReference>
<dbReference type="Pfam" id="PF00644">
    <property type="entry name" value="PARP"/>
    <property type="match status" value="1"/>
</dbReference>
<dbReference type="GO" id="GO:1990404">
    <property type="term" value="F:NAD+-protein mono-ADP-ribosyltransferase activity"/>
    <property type="evidence" value="ECO:0007669"/>
    <property type="project" value="TreeGrafter"/>
</dbReference>
<feature type="domain" description="PARP catalytic" evidence="7">
    <location>
        <begin position="278"/>
        <end position="442"/>
    </location>
</feature>
<evidence type="ECO:0000256" key="5">
    <source>
        <dbReference type="RuleBase" id="RU362114"/>
    </source>
</evidence>
<dbReference type="AlphaFoldDB" id="A0A095A8B7"/>
<dbReference type="InterPro" id="IPR050800">
    <property type="entry name" value="ARTD/PARP"/>
</dbReference>
<dbReference type="InterPro" id="IPR008893">
    <property type="entry name" value="WGR_domain"/>
</dbReference>
<protein>
    <recommendedName>
        <fullName evidence="5">Poly [ADP-ribose] polymerase</fullName>
        <shortName evidence="5">PARP</shortName>
        <ecNumber evidence="5">2.4.2.-</ecNumber>
    </recommendedName>
</protein>
<evidence type="ECO:0000256" key="1">
    <source>
        <dbReference type="ARBA" id="ARBA00022676"/>
    </source>
</evidence>
<proteinExistence type="predicted"/>
<keyword evidence="2 5" id="KW-0808">Transferase</keyword>
<organism evidence="9">
    <name type="scientific">Schistosoma haematobium</name>
    <name type="common">Blood fluke</name>
    <dbReference type="NCBI Taxonomy" id="6185"/>
    <lineage>
        <taxon>Eukaryota</taxon>
        <taxon>Metazoa</taxon>
        <taxon>Spiralia</taxon>
        <taxon>Lophotrochozoa</taxon>
        <taxon>Platyhelminthes</taxon>
        <taxon>Trematoda</taxon>
        <taxon>Digenea</taxon>
        <taxon>Strigeidida</taxon>
        <taxon>Schistosomatoidea</taxon>
        <taxon>Schistosomatidae</taxon>
        <taxon>Schistosoma</taxon>
    </lineage>
</organism>